<dbReference type="InterPro" id="IPR057589">
    <property type="entry name" value="GT_PLOD"/>
</dbReference>
<keyword evidence="4" id="KW-1185">Reference proteome</keyword>
<organism evidence="3 4">
    <name type="scientific">Halocaridina rubra</name>
    <name type="common">Hawaiian red shrimp</name>
    <dbReference type="NCBI Taxonomy" id="373956"/>
    <lineage>
        <taxon>Eukaryota</taxon>
        <taxon>Metazoa</taxon>
        <taxon>Ecdysozoa</taxon>
        <taxon>Arthropoda</taxon>
        <taxon>Crustacea</taxon>
        <taxon>Multicrustacea</taxon>
        <taxon>Malacostraca</taxon>
        <taxon>Eumalacostraca</taxon>
        <taxon>Eucarida</taxon>
        <taxon>Decapoda</taxon>
        <taxon>Pleocyemata</taxon>
        <taxon>Caridea</taxon>
        <taxon>Atyoidea</taxon>
        <taxon>Atyidae</taxon>
        <taxon>Halocaridina</taxon>
    </lineage>
</organism>
<dbReference type="GO" id="GO:0008475">
    <property type="term" value="F:procollagen-lysine 5-dioxygenase activity"/>
    <property type="evidence" value="ECO:0007669"/>
    <property type="project" value="TreeGrafter"/>
</dbReference>
<name>A0AAN8XM92_HALRR</name>
<dbReference type="Proteomes" id="UP001381693">
    <property type="component" value="Unassembled WGS sequence"/>
</dbReference>
<dbReference type="AlphaFoldDB" id="A0AAN8XM92"/>
<dbReference type="InterPro" id="IPR050757">
    <property type="entry name" value="Collagen_mod_GT25"/>
</dbReference>
<gene>
    <name evidence="3" type="primary">PLOD1_1</name>
    <name evidence="3" type="ORF">SK128_012197</name>
</gene>
<dbReference type="PANTHER" id="PTHR10730">
    <property type="entry name" value="PROCOLLAGEN-LYSINE,2-OXOGLUTARATE 5-DIOXYGENASE/GLYCOSYLTRANSFERASE 25 FAMILY MEMBER"/>
    <property type="match status" value="1"/>
</dbReference>
<accession>A0AAN8XM92</accession>
<evidence type="ECO:0000256" key="1">
    <source>
        <dbReference type="SAM" id="SignalP"/>
    </source>
</evidence>
<reference evidence="3 4" key="1">
    <citation type="submission" date="2023-11" db="EMBL/GenBank/DDBJ databases">
        <title>Halocaridina rubra genome assembly.</title>
        <authorList>
            <person name="Smith C."/>
        </authorList>
    </citation>
    <scope>NUCLEOTIDE SEQUENCE [LARGE SCALE GENOMIC DNA]</scope>
    <source>
        <strain evidence="3">EP-1</strain>
        <tissue evidence="3">Whole</tissue>
    </source>
</reference>
<evidence type="ECO:0000313" key="4">
    <source>
        <dbReference type="Proteomes" id="UP001381693"/>
    </source>
</evidence>
<proteinExistence type="predicted"/>
<feature type="signal peptide" evidence="1">
    <location>
        <begin position="1"/>
        <end position="23"/>
    </location>
</feature>
<dbReference type="Pfam" id="PF25342">
    <property type="entry name" value="GT_PLOD"/>
    <property type="match status" value="1"/>
</dbReference>
<protein>
    <submittedName>
        <fullName evidence="3">Procollagen-lysine,2-oxoglutarate 5-dioxygenase 1</fullName>
    </submittedName>
</protein>
<dbReference type="EMBL" id="JAXCGZ010001116">
    <property type="protein sequence ID" value="KAK7085361.1"/>
    <property type="molecule type" value="Genomic_DNA"/>
</dbReference>
<dbReference type="PANTHER" id="PTHR10730:SF45">
    <property type="entry name" value="PROCOLLAGEN-LYSINE,2-OXOGLUTARATE 5-DIOXYGENASE"/>
    <property type="match status" value="1"/>
</dbReference>
<comment type="caution">
    <text evidence="3">The sequence shown here is derived from an EMBL/GenBank/DDBJ whole genome shotgun (WGS) entry which is preliminary data.</text>
</comment>
<feature type="domain" description="PLOD1-3-like GT" evidence="2">
    <location>
        <begin position="26"/>
        <end position="269"/>
    </location>
</feature>
<sequence length="283" mass="32134">MLKLRRFLTVFTLLTRLVIPVICVESRELLIVTVATNETDGFQRFMRSIQVYGLDVKVIGLGVSWEGGDVKNTAGGGHKINLLKKELSQYKNDESRVIMFTDSYDVIFTAGKEAILEKFDSLNARVVFGAEDFCWPDRNLATQYPRVTFGYKYLNSGGFIGYAPEMFKIVALQDIENNEDDQLYYTNIFINKNLRDKFGIKLDIQAKIFQNLNGQFTDVILKFEEEDTIMLNTVYQSFPAVIHGNGPSKIILNSLGNYLAKSWSHDNGCLACEERKQDLTALS</sequence>
<feature type="non-terminal residue" evidence="3">
    <location>
        <position position="283"/>
    </location>
</feature>
<feature type="chain" id="PRO_5043019626" evidence="1">
    <location>
        <begin position="24"/>
        <end position="283"/>
    </location>
</feature>
<evidence type="ECO:0000313" key="3">
    <source>
        <dbReference type="EMBL" id="KAK7085361.1"/>
    </source>
</evidence>
<evidence type="ECO:0000259" key="2">
    <source>
        <dbReference type="Pfam" id="PF25342"/>
    </source>
</evidence>
<keyword evidence="1" id="KW-0732">Signal</keyword>
<dbReference type="GO" id="GO:0005783">
    <property type="term" value="C:endoplasmic reticulum"/>
    <property type="evidence" value="ECO:0007669"/>
    <property type="project" value="TreeGrafter"/>
</dbReference>